<proteinExistence type="predicted"/>
<protein>
    <submittedName>
        <fullName evidence="1">Uncharacterized protein</fullName>
    </submittedName>
</protein>
<name>E6PXM8_9ZZZZ</name>
<dbReference type="EMBL" id="CABN01000042">
    <property type="protein sequence ID" value="CBH99687.1"/>
    <property type="molecule type" value="Genomic_DNA"/>
</dbReference>
<sequence>MENAHLRLGLLEYVRITEKTSTRIRLRVDRYMGEDRQAHLLSVFGNDSDVGAITAAVHEKAAFSLTFPNGETKEVSLGEHPSCYKGAVPLPGRKHPVRHLLAVSQELHTNGTAGRTLLLRYRREEAWATLASFLGLPADPAWADHVLAVVERKKRIEEIDGIGCEPVLVSATTEEMLEWIGDGLRSGSVKFPEKTGPIMWPPYSLVESLGPNNFALRGAR</sequence>
<dbReference type="AlphaFoldDB" id="E6PXM8"/>
<accession>E6PXM8</accession>
<evidence type="ECO:0000313" key="1">
    <source>
        <dbReference type="EMBL" id="CBH99687.1"/>
    </source>
</evidence>
<comment type="caution">
    <text evidence="1">The sequence shown here is derived from an EMBL/GenBank/DDBJ whole genome shotgun (WGS) entry which is preliminary data.</text>
</comment>
<reference evidence="1" key="1">
    <citation type="submission" date="2009-10" db="EMBL/GenBank/DDBJ databases">
        <title>Diversity of trophic interactions inside an arsenic-rich microbial ecosystem.</title>
        <authorList>
            <person name="Bertin P.N."/>
            <person name="Heinrich-Salmeron A."/>
            <person name="Pelletier E."/>
            <person name="Goulhen-Chollet F."/>
            <person name="Arsene-Ploetze F."/>
            <person name="Gallien S."/>
            <person name="Calteau A."/>
            <person name="Vallenet D."/>
            <person name="Casiot C."/>
            <person name="Chane-Woon-Ming B."/>
            <person name="Giloteaux L."/>
            <person name="Barakat M."/>
            <person name="Bonnefoy V."/>
            <person name="Bruneel O."/>
            <person name="Chandler M."/>
            <person name="Cleiss J."/>
            <person name="Duran R."/>
            <person name="Elbaz-Poulichet F."/>
            <person name="Fonknechten N."/>
            <person name="Lauga B."/>
            <person name="Mornico D."/>
            <person name="Ortet P."/>
            <person name="Schaeffer C."/>
            <person name="Siguier P."/>
            <person name="Alexander Thil Smith A."/>
            <person name="Van Dorsselaer A."/>
            <person name="Weissenbach J."/>
            <person name="Medigue C."/>
            <person name="Le Paslier D."/>
        </authorList>
    </citation>
    <scope>NUCLEOTIDE SEQUENCE</scope>
</reference>
<gene>
    <name evidence="1" type="ORF">CARN3_0631</name>
</gene>
<organism evidence="1">
    <name type="scientific">mine drainage metagenome</name>
    <dbReference type="NCBI Taxonomy" id="410659"/>
    <lineage>
        <taxon>unclassified sequences</taxon>
        <taxon>metagenomes</taxon>
        <taxon>ecological metagenomes</taxon>
    </lineage>
</organism>